<evidence type="ECO:0000313" key="2">
    <source>
        <dbReference type="Proteomes" id="UP001152798"/>
    </source>
</evidence>
<dbReference type="OrthoDB" id="5861309at2759"/>
<reference evidence="1" key="1">
    <citation type="submission" date="2022-01" db="EMBL/GenBank/DDBJ databases">
        <authorList>
            <person name="King R."/>
        </authorList>
    </citation>
    <scope>NUCLEOTIDE SEQUENCE</scope>
</reference>
<dbReference type="EMBL" id="OV725080">
    <property type="protein sequence ID" value="CAH1400549.1"/>
    <property type="molecule type" value="Genomic_DNA"/>
</dbReference>
<dbReference type="PANTHER" id="PTHR14540:SF2">
    <property type="entry name" value="INTEGRATOR COMPLEX SUBUNIT 15"/>
    <property type="match status" value="1"/>
</dbReference>
<keyword evidence="2" id="KW-1185">Reference proteome</keyword>
<accession>A0A9P0HEW0</accession>
<dbReference type="Pfam" id="PF14964">
    <property type="entry name" value="INTS15"/>
    <property type="match status" value="1"/>
</dbReference>
<proteinExistence type="predicted"/>
<organism evidence="1 2">
    <name type="scientific">Nezara viridula</name>
    <name type="common">Southern green stink bug</name>
    <name type="synonym">Cimex viridulus</name>
    <dbReference type="NCBI Taxonomy" id="85310"/>
    <lineage>
        <taxon>Eukaryota</taxon>
        <taxon>Metazoa</taxon>
        <taxon>Ecdysozoa</taxon>
        <taxon>Arthropoda</taxon>
        <taxon>Hexapoda</taxon>
        <taxon>Insecta</taxon>
        <taxon>Pterygota</taxon>
        <taxon>Neoptera</taxon>
        <taxon>Paraneoptera</taxon>
        <taxon>Hemiptera</taxon>
        <taxon>Heteroptera</taxon>
        <taxon>Panheteroptera</taxon>
        <taxon>Pentatomomorpha</taxon>
        <taxon>Pentatomoidea</taxon>
        <taxon>Pentatomidae</taxon>
        <taxon>Pentatominae</taxon>
        <taxon>Nezara</taxon>
    </lineage>
</organism>
<dbReference type="AlphaFoldDB" id="A0A9P0HEW0"/>
<evidence type="ECO:0000313" key="1">
    <source>
        <dbReference type="EMBL" id="CAH1400549.1"/>
    </source>
</evidence>
<dbReference type="Proteomes" id="UP001152798">
    <property type="component" value="Chromosome 4"/>
</dbReference>
<dbReference type="InterPro" id="IPR027844">
    <property type="entry name" value="INTS15"/>
</dbReference>
<name>A0A9P0HEW0_NEZVI</name>
<dbReference type="PANTHER" id="PTHR14540">
    <property type="entry name" value="INTEGRATOR COMPLEX SUBUNIT 15"/>
    <property type="match status" value="1"/>
</dbReference>
<gene>
    <name evidence="1" type="ORF">NEZAVI_LOCUS9765</name>
</gene>
<sequence length="365" mass="40665">MNFESCEVNMSQWKREFPLSVRDALMKAEELINSASTSSRHQGIKQSELAMELITESVFCESDRRGVSKMLSKLQEAELMEVISDHMLYDARGSEASRNALFQALFPPTATSRIHFLVSLISLAISTRNTPVLKAASILLQQAGCSTPFSGKVARGLVEEFFILVNANCQVVIDLPKIAPLFTAIFLSALAYGYICIDGASWQHFPPDCFIEVITRWVREHQDLCHAPLKENCILIPGIRPPTPYLGLFVWSVMSCLNGRGEVYTELYNILCSIFRGGSLLVSEDLKPLVCHLSAASSRICSSDSNLKETSLVVAVDRFSRFLSMAVAEDTLYVDQDFWLSVSELYRISSNSFLSPLLEKHLPSS</sequence>
<protein>
    <submittedName>
        <fullName evidence="1">Uncharacterized protein</fullName>
    </submittedName>
</protein>